<protein>
    <recommendedName>
        <fullName evidence="1">Bardet-Biedl syndrome 1 N-terminal domain-containing protein</fullName>
    </recommendedName>
</protein>
<dbReference type="STRING" id="6945.B7Q6V5"/>
<dbReference type="PANTHER" id="PTHR20870:SF0">
    <property type="entry name" value="BARDET-BIEDL SYNDROME 1 PROTEIN"/>
    <property type="match status" value="1"/>
</dbReference>
<dbReference type="OrthoDB" id="10259809at2759"/>
<dbReference type="EMBL" id="DS870403">
    <property type="protein sequence ID" value="EEC14577.1"/>
    <property type="molecule type" value="Genomic_DNA"/>
</dbReference>
<dbReference type="VEuPathDB" id="VectorBase:ISCW010803"/>
<evidence type="ECO:0000259" key="1">
    <source>
        <dbReference type="Pfam" id="PF14779"/>
    </source>
</evidence>
<dbReference type="InterPro" id="IPR028784">
    <property type="entry name" value="BBS1"/>
</dbReference>
<dbReference type="AlphaFoldDB" id="B7Q6V5"/>
<evidence type="ECO:0000313" key="2">
    <source>
        <dbReference type="EMBL" id="EEC14577.1"/>
    </source>
</evidence>
<proteinExistence type="predicted"/>
<name>B7Q6V5_IXOSC</name>
<dbReference type="VEuPathDB" id="VectorBase:ISCI010803"/>
<organism>
    <name type="scientific">Ixodes scapularis</name>
    <name type="common">Black-legged tick</name>
    <name type="synonym">Deer tick</name>
    <dbReference type="NCBI Taxonomy" id="6945"/>
    <lineage>
        <taxon>Eukaryota</taxon>
        <taxon>Metazoa</taxon>
        <taxon>Ecdysozoa</taxon>
        <taxon>Arthropoda</taxon>
        <taxon>Chelicerata</taxon>
        <taxon>Arachnida</taxon>
        <taxon>Acari</taxon>
        <taxon>Parasitiformes</taxon>
        <taxon>Ixodida</taxon>
        <taxon>Ixodoidea</taxon>
        <taxon>Ixodidae</taxon>
        <taxon>Ixodinae</taxon>
        <taxon>Ixodes</taxon>
    </lineage>
</organism>
<dbReference type="VEuPathDB" id="VectorBase:ISCP_034901"/>
<reference evidence="2" key="1">
    <citation type="submission" date="2008-03" db="EMBL/GenBank/DDBJ databases">
        <title>Annotation of Ixodes scapularis.</title>
        <authorList>
            <consortium name="Ixodes scapularis Genome Project Consortium"/>
            <person name="Caler E."/>
            <person name="Hannick L.I."/>
            <person name="Bidwell S."/>
            <person name="Joardar V."/>
            <person name="Thiagarajan M."/>
            <person name="Amedeo P."/>
            <person name="Galinsky K.J."/>
            <person name="Schobel S."/>
            <person name="Inman J."/>
            <person name="Hostetler J."/>
            <person name="Miller J."/>
            <person name="Hammond M."/>
            <person name="Megy K."/>
            <person name="Lawson D."/>
            <person name="Kodira C."/>
            <person name="Sutton G."/>
            <person name="Meyer J."/>
            <person name="Hill C.A."/>
            <person name="Birren B."/>
            <person name="Nene V."/>
            <person name="Collins F."/>
            <person name="Alarcon-Chaidez F."/>
            <person name="Wikel S."/>
            <person name="Strausberg R."/>
        </authorList>
    </citation>
    <scope>NUCLEOTIDE SEQUENCE [LARGE SCALE GENOMIC DNA]</scope>
    <source>
        <strain evidence="2">Wikel colony</strain>
    </source>
</reference>
<sequence>MATRQWHSVCLGGRLQSEQTIVDLPSGLVAFYMGSSGPRASAVAVASGPCLYVYKNLRPFYKFSLPGVAPHAAEMDAWA</sequence>
<feature type="non-terminal residue" evidence="2">
    <location>
        <position position="79"/>
    </location>
</feature>
<accession>B7Q6V5</accession>
<feature type="domain" description="Bardet-Biedl syndrome 1 N-terminal" evidence="1">
    <location>
        <begin position="12"/>
        <end position="78"/>
    </location>
</feature>
<dbReference type="GO" id="GO:1905515">
    <property type="term" value="P:non-motile cilium assembly"/>
    <property type="evidence" value="ECO:0007669"/>
    <property type="project" value="InterPro"/>
</dbReference>
<dbReference type="Pfam" id="PF14779">
    <property type="entry name" value="BBS1"/>
    <property type="match status" value="1"/>
</dbReference>
<dbReference type="HOGENOM" id="CLU_2545137_0_0_1"/>
<dbReference type="PaxDb" id="6945-B7Q6V5"/>
<dbReference type="InterPro" id="IPR032728">
    <property type="entry name" value="BBS1_N"/>
</dbReference>
<dbReference type="GO" id="GO:0034464">
    <property type="term" value="C:BBSome"/>
    <property type="evidence" value="ECO:0007669"/>
    <property type="project" value="InterPro"/>
</dbReference>
<gene>
    <name evidence="2" type="ORF">IscW_ISCW010803</name>
</gene>
<dbReference type="PANTHER" id="PTHR20870">
    <property type="entry name" value="BARDET-BIEDL SYNDROME 1 PROTEIN"/>
    <property type="match status" value="1"/>
</dbReference>